<feature type="transmembrane region" description="Helical" evidence="1">
    <location>
        <begin position="52"/>
        <end position="76"/>
    </location>
</feature>
<evidence type="ECO:0000313" key="2">
    <source>
        <dbReference type="EMBL" id="AVP49613.1"/>
    </source>
</evidence>
<organism evidence="2 3">
    <name type="scientific">Williamsoniiplasma luminosum</name>
    <dbReference type="NCBI Taxonomy" id="214888"/>
    <lineage>
        <taxon>Bacteria</taxon>
        <taxon>Bacillati</taxon>
        <taxon>Mycoplasmatota</taxon>
        <taxon>Mollicutes</taxon>
        <taxon>Entomoplasmatales</taxon>
        <taxon>Williamsoniiplasma</taxon>
    </lineage>
</organism>
<reference evidence="3" key="1">
    <citation type="submission" date="2018-02" db="EMBL/GenBank/DDBJ databases">
        <title>Firefly genomes illuminate parallel origins of bioluminescence in beetles.</title>
        <authorList>
            <person name="Fallon T.R."/>
            <person name="Lower S.E.S."/>
            <person name="Behringer M."/>
            <person name="Weng J.-K."/>
        </authorList>
    </citation>
    <scope>NUCLEOTIDE SEQUENCE [LARGE SCALE GENOMIC DNA]</scope>
</reference>
<keyword evidence="1" id="KW-1133">Transmembrane helix</keyword>
<feature type="transmembrane region" description="Helical" evidence="1">
    <location>
        <begin position="88"/>
        <end position="111"/>
    </location>
</feature>
<gene>
    <name evidence="2" type="ORF">C5T88_03500</name>
</gene>
<dbReference type="Proteomes" id="UP000239250">
    <property type="component" value="Chromosome"/>
</dbReference>
<dbReference type="EMBL" id="CP027019">
    <property type="protein sequence ID" value="AVP49613.1"/>
    <property type="molecule type" value="Genomic_DNA"/>
</dbReference>
<dbReference type="AlphaFoldDB" id="A0A2S0NKR2"/>
<sequence>MKTKFEGNYKAGTICCLVGSSILLGITTILLLVVIITAIAASHTSGPMTLGAGMFLFILFMICLIPNILIVVFTIISLKTKTTDKKILIGVLAIIFGLLIGLIGGIIMLVAPQEMIEDEKIGNELR</sequence>
<proteinExistence type="predicted"/>
<evidence type="ECO:0008006" key="4">
    <source>
        <dbReference type="Google" id="ProtNLM"/>
    </source>
</evidence>
<name>A0A2S0NKR2_9MOLU</name>
<dbReference type="RefSeq" id="WP_303662187.1">
    <property type="nucleotide sequence ID" value="NZ_CP027019.1"/>
</dbReference>
<keyword evidence="1" id="KW-0472">Membrane</keyword>
<evidence type="ECO:0000256" key="1">
    <source>
        <dbReference type="SAM" id="Phobius"/>
    </source>
</evidence>
<keyword evidence="1" id="KW-0812">Transmembrane</keyword>
<evidence type="ECO:0000313" key="3">
    <source>
        <dbReference type="Proteomes" id="UP000239250"/>
    </source>
</evidence>
<accession>A0A2S0NKR2</accession>
<feature type="transmembrane region" description="Helical" evidence="1">
    <location>
        <begin position="12"/>
        <end position="40"/>
    </location>
</feature>
<protein>
    <recommendedName>
        <fullName evidence="4">DUF4064 domain-containing protein</fullName>
    </recommendedName>
</protein>